<evidence type="ECO:0000313" key="3">
    <source>
        <dbReference type="Proteomes" id="UP001550348"/>
    </source>
</evidence>
<name>A0ABV2VRC5_9ACTN</name>
<evidence type="ECO:0000259" key="1">
    <source>
        <dbReference type="Pfam" id="PF11706"/>
    </source>
</evidence>
<dbReference type="EMBL" id="JBEXRX010000104">
    <property type="protein sequence ID" value="MEU0155345.1"/>
    <property type="molecule type" value="Genomic_DNA"/>
</dbReference>
<proteinExistence type="predicted"/>
<accession>A0ABV2VRC5</accession>
<dbReference type="InterPro" id="IPR023286">
    <property type="entry name" value="ABATE_dom_sf"/>
</dbReference>
<dbReference type="PANTHER" id="PTHR35525:SF3">
    <property type="entry name" value="BLL6575 PROTEIN"/>
    <property type="match status" value="1"/>
</dbReference>
<dbReference type="InterPro" id="IPR021005">
    <property type="entry name" value="Znf_CGNR"/>
</dbReference>
<comment type="caution">
    <text evidence="2">The sequence shown here is derived from an EMBL/GenBank/DDBJ whole genome shotgun (WGS) entry which is preliminary data.</text>
</comment>
<sequence>MDGDAAPGRLVLIQELANSFDVRRGRDDLAGPRDAAGWLRARGLLGPQLAVTAEDLARLHGLREVLRRMCLANNGAELHAADIDALNVLVRDSDMRPAFTVHGVGLDILSSGAVGALGQIVGIVYEAIRDGTWGRVKACPEDACNYAFYDTSRNGSRVWCSMAACGSKVKMRAYRARAKADLNMGKTSVDRHRSGAQSTQ</sequence>
<dbReference type="Proteomes" id="UP001550348">
    <property type="component" value="Unassembled WGS sequence"/>
</dbReference>
<protein>
    <submittedName>
        <fullName evidence="2">CGNR zinc finger domain-containing protein</fullName>
    </submittedName>
</protein>
<evidence type="ECO:0000313" key="2">
    <source>
        <dbReference type="EMBL" id="MEU0155345.1"/>
    </source>
</evidence>
<dbReference type="Pfam" id="PF11706">
    <property type="entry name" value="zf-CGNR"/>
    <property type="match status" value="1"/>
</dbReference>
<feature type="domain" description="Zinc finger CGNR" evidence="1">
    <location>
        <begin position="135"/>
        <end position="177"/>
    </location>
</feature>
<keyword evidence="3" id="KW-1185">Reference proteome</keyword>
<dbReference type="InterPro" id="IPR010852">
    <property type="entry name" value="ABATE"/>
</dbReference>
<dbReference type="Gene3D" id="1.10.3300.10">
    <property type="entry name" value="Jann2411-like domain"/>
    <property type="match status" value="1"/>
</dbReference>
<dbReference type="Pfam" id="PF07336">
    <property type="entry name" value="ABATE"/>
    <property type="match status" value="1"/>
</dbReference>
<reference evidence="2 3" key="1">
    <citation type="submission" date="2024-06" db="EMBL/GenBank/DDBJ databases">
        <title>The Natural Products Discovery Center: Release of the First 8490 Sequenced Strains for Exploring Actinobacteria Biosynthetic Diversity.</title>
        <authorList>
            <person name="Kalkreuter E."/>
            <person name="Kautsar S.A."/>
            <person name="Yang D."/>
            <person name="Bader C.D."/>
            <person name="Teijaro C.N."/>
            <person name="Fluegel L."/>
            <person name="Davis C.M."/>
            <person name="Simpson J.R."/>
            <person name="Lauterbach L."/>
            <person name="Steele A.D."/>
            <person name="Gui C."/>
            <person name="Meng S."/>
            <person name="Li G."/>
            <person name="Viehrig K."/>
            <person name="Ye F."/>
            <person name="Su P."/>
            <person name="Kiefer A.F."/>
            <person name="Nichols A."/>
            <person name="Cepeda A.J."/>
            <person name="Yan W."/>
            <person name="Fan B."/>
            <person name="Jiang Y."/>
            <person name="Adhikari A."/>
            <person name="Zheng C.-J."/>
            <person name="Schuster L."/>
            <person name="Cowan T.M."/>
            <person name="Smanski M.J."/>
            <person name="Chevrette M.G."/>
            <person name="De Carvalho L.P.S."/>
            <person name="Shen B."/>
        </authorList>
    </citation>
    <scope>NUCLEOTIDE SEQUENCE [LARGE SCALE GENOMIC DNA]</scope>
    <source>
        <strain evidence="2 3">NPDC006286</strain>
    </source>
</reference>
<dbReference type="PANTHER" id="PTHR35525">
    <property type="entry name" value="BLL6575 PROTEIN"/>
    <property type="match status" value="1"/>
</dbReference>
<dbReference type="RefSeq" id="WP_355666950.1">
    <property type="nucleotide sequence ID" value="NZ_JBEXRX010000104.1"/>
</dbReference>
<organism evidence="2 3">
    <name type="scientific">Micromonospora fulviviridis</name>
    <dbReference type="NCBI Taxonomy" id="47860"/>
    <lineage>
        <taxon>Bacteria</taxon>
        <taxon>Bacillati</taxon>
        <taxon>Actinomycetota</taxon>
        <taxon>Actinomycetes</taxon>
        <taxon>Micromonosporales</taxon>
        <taxon>Micromonosporaceae</taxon>
        <taxon>Micromonospora</taxon>
    </lineage>
</organism>
<dbReference type="SUPFAM" id="SSF160904">
    <property type="entry name" value="Jann2411-like"/>
    <property type="match status" value="1"/>
</dbReference>
<gene>
    <name evidence="2" type="ORF">ABZ071_26255</name>
</gene>